<accession>A0A1J5TUF0</accession>
<evidence type="ECO:0000313" key="1">
    <source>
        <dbReference type="EMBL" id="OIR24442.1"/>
    </source>
</evidence>
<sequence length="468" mass="54972">MDIFENINWQEQKISLKDLSLWDENARFPDKYFNKSEKELIEYFCTNGIFKIENLAKEIVKDFDLPQLEKLITYNADEQLIVLEGNRRLTVYKLLHNPELAPSNTLKNKFQKLKKEINISDNFLFDCLITENKTEGFRFIERKHVNGNNEVNWGEQERTHYNVRRGNATKKEEFKVAIAKIIKDLDIPEGLKDQVLGHGYVTNFWRILDSSVAWKEYGFNLKDDGELEITDSNFKDKLKVIILNVLKKEDFSGNKIDSRSLNTNKEKEEYLKSIQNNDSKKVDKEIQKNTTHNLFGEKSTDIFPKKKKTKINPKSTSRNYLIPKTCRLNINEKKINNIYRELRDNLLIDDTNSSVPNAIGVLFRVFLEINIDYFWEKRKGETFSDNTKLAGKITNISQYMEQEGLATSRQLKNIRTVATDKNNLLSIQNFHGYVHCYKTQPTSNDLKLKWDNLEEFFEILWSSLTSKK</sequence>
<gene>
    <name evidence="1" type="ORF">BGC33_10490</name>
</gene>
<dbReference type="OrthoDB" id="8442375at2"/>
<proteinExistence type="predicted"/>
<name>A0A1J5TUF0_9GAMM</name>
<organism evidence="1 2">
    <name type="scientific">Bathymodiolus thermophilus thioautotrophic gill symbiont</name>
    <dbReference type="NCBI Taxonomy" id="2360"/>
    <lineage>
        <taxon>Bacteria</taxon>
        <taxon>Pseudomonadati</taxon>
        <taxon>Pseudomonadota</taxon>
        <taxon>Gammaproteobacteria</taxon>
        <taxon>sulfur-oxidizing symbionts</taxon>
    </lineage>
</organism>
<evidence type="ECO:0008006" key="3">
    <source>
        <dbReference type="Google" id="ProtNLM"/>
    </source>
</evidence>
<dbReference type="RefSeq" id="WP_071564649.1">
    <property type="nucleotide sequence ID" value="NZ_MIQH01000663.1"/>
</dbReference>
<protein>
    <recommendedName>
        <fullName evidence="3">ParB/Sulfiredoxin domain-containing protein</fullName>
    </recommendedName>
</protein>
<reference evidence="2" key="1">
    <citation type="submission" date="2016-09" db="EMBL/GenBank/DDBJ databases">
        <title>Genome Sequence of Bathymodiolus thermophilus sulfur-oxidizing gill endosymbiont.</title>
        <authorList>
            <person name="Ponnudurai R."/>
            <person name="Kleiner M."/>
            <person name="Sayavedra L."/>
            <person name="Thuermer A."/>
            <person name="Felbeck H."/>
            <person name="Schlueter R."/>
            <person name="Schweder T."/>
            <person name="Markert S."/>
        </authorList>
    </citation>
    <scope>NUCLEOTIDE SEQUENCE [LARGE SCALE GENOMIC DNA]</scope>
    <source>
        <strain evidence="2">BAT/CrabSpa'14</strain>
    </source>
</reference>
<evidence type="ECO:0000313" key="2">
    <source>
        <dbReference type="Proteomes" id="UP000182798"/>
    </source>
</evidence>
<dbReference type="EMBL" id="MIQH01000663">
    <property type="protein sequence ID" value="OIR24442.1"/>
    <property type="molecule type" value="Genomic_DNA"/>
</dbReference>
<dbReference type="AlphaFoldDB" id="A0A1J5TUF0"/>
<comment type="caution">
    <text evidence="1">The sequence shown here is derived from an EMBL/GenBank/DDBJ whole genome shotgun (WGS) entry which is preliminary data.</text>
</comment>
<dbReference type="Proteomes" id="UP000182798">
    <property type="component" value="Unassembled WGS sequence"/>
</dbReference>